<evidence type="ECO:0000256" key="5">
    <source>
        <dbReference type="ARBA" id="ARBA00023136"/>
    </source>
</evidence>
<keyword evidence="3 6" id="KW-0812">Transmembrane</keyword>
<dbReference type="Proteomes" id="UP000319094">
    <property type="component" value="Unassembled WGS sequence"/>
</dbReference>
<feature type="transmembrane region" description="Helical" evidence="6">
    <location>
        <begin position="411"/>
        <end position="435"/>
    </location>
</feature>
<evidence type="ECO:0000313" key="9">
    <source>
        <dbReference type="Proteomes" id="UP000319094"/>
    </source>
</evidence>
<dbReference type="RefSeq" id="WP_211359198.1">
    <property type="nucleotide sequence ID" value="NZ_BAAAUY010000023.1"/>
</dbReference>
<comment type="subcellular location">
    <subcellularLocation>
        <location evidence="1">Cell membrane</location>
        <topology evidence="1">Multi-pass membrane protein</topology>
    </subcellularLocation>
</comment>
<keyword evidence="9" id="KW-1185">Reference proteome</keyword>
<proteinExistence type="predicted"/>
<dbReference type="PANTHER" id="PTHR42718">
    <property type="entry name" value="MAJOR FACILITATOR SUPERFAMILY MULTIDRUG TRANSPORTER MFSC"/>
    <property type="match status" value="1"/>
</dbReference>
<keyword evidence="2" id="KW-0813">Transport</keyword>
<evidence type="ECO:0000256" key="6">
    <source>
        <dbReference type="SAM" id="Phobius"/>
    </source>
</evidence>
<feature type="transmembrane region" description="Helical" evidence="6">
    <location>
        <begin position="155"/>
        <end position="173"/>
    </location>
</feature>
<evidence type="ECO:0000259" key="7">
    <source>
        <dbReference type="PROSITE" id="PS50850"/>
    </source>
</evidence>
<gene>
    <name evidence="8" type="ORF">FB468_3151</name>
</gene>
<accession>A0A542XXR7</accession>
<dbReference type="InterPro" id="IPR020846">
    <property type="entry name" value="MFS_dom"/>
</dbReference>
<protein>
    <submittedName>
        <fullName evidence="8">MFS transporter</fullName>
    </submittedName>
</protein>
<dbReference type="InterPro" id="IPR036259">
    <property type="entry name" value="MFS_trans_sf"/>
</dbReference>
<organism evidence="8 9">
    <name type="scientific">Leucobacter komagatae</name>
    <dbReference type="NCBI Taxonomy" id="55969"/>
    <lineage>
        <taxon>Bacteria</taxon>
        <taxon>Bacillati</taxon>
        <taxon>Actinomycetota</taxon>
        <taxon>Actinomycetes</taxon>
        <taxon>Micrococcales</taxon>
        <taxon>Microbacteriaceae</taxon>
        <taxon>Leucobacter</taxon>
    </lineage>
</organism>
<evidence type="ECO:0000256" key="2">
    <source>
        <dbReference type="ARBA" id="ARBA00022448"/>
    </source>
</evidence>
<evidence type="ECO:0000256" key="3">
    <source>
        <dbReference type="ARBA" id="ARBA00022692"/>
    </source>
</evidence>
<feature type="transmembrane region" description="Helical" evidence="6">
    <location>
        <begin position="447"/>
        <end position="466"/>
    </location>
</feature>
<name>A0A542XXR7_9MICO</name>
<feature type="transmembrane region" description="Helical" evidence="6">
    <location>
        <begin position="344"/>
        <end position="362"/>
    </location>
</feature>
<evidence type="ECO:0000256" key="4">
    <source>
        <dbReference type="ARBA" id="ARBA00022989"/>
    </source>
</evidence>
<feature type="transmembrane region" description="Helical" evidence="6">
    <location>
        <begin position="282"/>
        <end position="302"/>
    </location>
</feature>
<dbReference type="AlphaFoldDB" id="A0A542XXR7"/>
<feature type="transmembrane region" description="Helical" evidence="6">
    <location>
        <begin position="314"/>
        <end position="332"/>
    </location>
</feature>
<comment type="caution">
    <text evidence="8">The sequence shown here is derived from an EMBL/GenBank/DDBJ whole genome shotgun (WGS) entry which is preliminary data.</text>
</comment>
<keyword evidence="5 6" id="KW-0472">Membrane</keyword>
<dbReference type="SUPFAM" id="SSF103473">
    <property type="entry name" value="MFS general substrate transporter"/>
    <property type="match status" value="1"/>
</dbReference>
<feature type="transmembrane region" description="Helical" evidence="6">
    <location>
        <begin position="122"/>
        <end position="143"/>
    </location>
</feature>
<sequence>MTENAASTSPSPRSDPGKRGDNRLLSGAHFVPAAILAGGTVLYAMNLYFTAALMPSIVEDIGGQQLFAWVATGFLIAAVIASTLAARSIAALGARGAYLVGFCGFALGSAAAALSGSMEVFVASRVLQGLGGGLLAGLGYAVIRSALPQKLWLKAAALVSAMWGIGALVGPSLGGMFGELGAWRAAYAVLAGIAILFALLSVRALPGRAAAAPEPVPYASLAALVAAAASLSVAPMFRTAGFDGLAVAVGVLLLVLFLAVESRATHTVLPKLAFARGNELKWVYALVATLCAGVMIETYVPLFGQQLGGLSPVWAGFLGAALSLGWTGMQLVSVKFGPRIASSAMIGAPILLALSMATYGLLQAPEAGGARILAWAVALVLGGVAIGAVFPHLSVRAMGASADAAEGEKAAAALSTTQLIAYALVSALLGVFAAGGDGDAVVTAERISLGLAVITGVGVVPGLMLLRAARRGGRKVSLSN</sequence>
<feature type="transmembrane region" description="Helical" evidence="6">
    <location>
        <begin position="185"/>
        <end position="206"/>
    </location>
</feature>
<feature type="transmembrane region" description="Helical" evidence="6">
    <location>
        <begin position="24"/>
        <end position="46"/>
    </location>
</feature>
<dbReference type="GO" id="GO:0005886">
    <property type="term" value="C:plasma membrane"/>
    <property type="evidence" value="ECO:0007669"/>
    <property type="project" value="UniProtKB-SubCell"/>
</dbReference>
<dbReference type="GO" id="GO:0022857">
    <property type="term" value="F:transmembrane transporter activity"/>
    <property type="evidence" value="ECO:0007669"/>
    <property type="project" value="InterPro"/>
</dbReference>
<keyword evidence="4 6" id="KW-1133">Transmembrane helix</keyword>
<evidence type="ECO:0000256" key="1">
    <source>
        <dbReference type="ARBA" id="ARBA00004651"/>
    </source>
</evidence>
<dbReference type="PROSITE" id="PS50850">
    <property type="entry name" value="MFS"/>
    <property type="match status" value="1"/>
</dbReference>
<dbReference type="PANTHER" id="PTHR42718:SF9">
    <property type="entry name" value="MAJOR FACILITATOR SUPERFAMILY MULTIDRUG TRANSPORTER MFSC"/>
    <property type="match status" value="1"/>
</dbReference>
<feature type="transmembrane region" description="Helical" evidence="6">
    <location>
        <begin position="218"/>
        <end position="238"/>
    </location>
</feature>
<reference evidence="8 9" key="1">
    <citation type="submission" date="2019-06" db="EMBL/GenBank/DDBJ databases">
        <title>Sequencing the genomes of 1000 actinobacteria strains.</title>
        <authorList>
            <person name="Klenk H.-P."/>
        </authorList>
    </citation>
    <scope>NUCLEOTIDE SEQUENCE [LARGE SCALE GENOMIC DNA]</scope>
    <source>
        <strain evidence="8 9">DSM 8803</strain>
    </source>
</reference>
<feature type="transmembrane region" description="Helical" evidence="6">
    <location>
        <begin position="97"/>
        <end position="116"/>
    </location>
</feature>
<dbReference type="Gene3D" id="1.20.1720.10">
    <property type="entry name" value="Multidrug resistance protein D"/>
    <property type="match status" value="2"/>
</dbReference>
<feature type="transmembrane region" description="Helical" evidence="6">
    <location>
        <begin position="244"/>
        <end position="261"/>
    </location>
</feature>
<feature type="transmembrane region" description="Helical" evidence="6">
    <location>
        <begin position="368"/>
        <end position="390"/>
    </location>
</feature>
<dbReference type="InterPro" id="IPR011701">
    <property type="entry name" value="MFS"/>
</dbReference>
<feature type="domain" description="Major facilitator superfamily (MFS) profile" evidence="7">
    <location>
        <begin position="32"/>
        <end position="470"/>
    </location>
</feature>
<evidence type="ECO:0000313" key="8">
    <source>
        <dbReference type="EMBL" id="TQL40630.1"/>
    </source>
</evidence>
<feature type="transmembrane region" description="Helical" evidence="6">
    <location>
        <begin position="66"/>
        <end position="85"/>
    </location>
</feature>
<dbReference type="Pfam" id="PF07690">
    <property type="entry name" value="MFS_1"/>
    <property type="match status" value="1"/>
</dbReference>
<dbReference type="EMBL" id="VFON01000002">
    <property type="protein sequence ID" value="TQL40630.1"/>
    <property type="molecule type" value="Genomic_DNA"/>
</dbReference>